<evidence type="ECO:0000313" key="7">
    <source>
        <dbReference type="EMBL" id="KAK3682440.1"/>
    </source>
</evidence>
<evidence type="ECO:0000256" key="5">
    <source>
        <dbReference type="ARBA" id="ARBA00022840"/>
    </source>
</evidence>
<dbReference type="Gene3D" id="1.10.510.10">
    <property type="entry name" value="Transferase(Phosphotransferase) domain 1"/>
    <property type="match status" value="2"/>
</dbReference>
<protein>
    <recommendedName>
        <fullName evidence="1">non-specific serine/threonine protein kinase</fullName>
        <ecNumber evidence="1">2.7.11.1</ecNumber>
    </recommendedName>
</protein>
<dbReference type="Proteomes" id="UP001270362">
    <property type="component" value="Unassembled WGS sequence"/>
</dbReference>
<evidence type="ECO:0000313" key="8">
    <source>
        <dbReference type="Proteomes" id="UP001270362"/>
    </source>
</evidence>
<gene>
    <name evidence="7" type="ORF">B0T22DRAFT_283629</name>
</gene>
<keyword evidence="5" id="KW-0067">ATP-binding</keyword>
<evidence type="ECO:0000256" key="3">
    <source>
        <dbReference type="ARBA" id="ARBA00022741"/>
    </source>
</evidence>
<sequence>MENAKNEYTLFKPLPDGLALVKRIIDGETFIAEPFESPVPEEAELRARGAAEAAANILNHENLVSLNTEIINIPVAWKNRPEDEYWPSHIILWDYCDAGTLENLLENPPVPRSPTGFLPESLVWHVALGMLRALQWLHEGIRDVYGVEAETGPARKNFYCCRRVRGTTPPEKDWMPVLHRNIKPGNIYLQHPKGIEMYGAVKLGDYGSCIVTGKVRENRRTPLVAMMVENSAFQYPGWDPMANEVEAPLEVLRENLFAWKENPNSRDIVDRPYTAGSELYALGEILYRMMRGRKLPHAERCILCGCDHIYRNETKKDHVPCPHSCFAAVNVDEELGDKLADYSAGLRALVRHLLRVNRLELVSASGILDMHWKGYESWTRNTPDGRTYRDIFNDIWVRRMNYSRKMGLRPSQALRLFTPGENPETVFKDAVEAAKRDADAGVVVV</sequence>
<comment type="caution">
    <text evidence="7">The sequence shown here is derived from an EMBL/GenBank/DDBJ whole genome shotgun (WGS) entry which is preliminary data.</text>
</comment>
<evidence type="ECO:0000256" key="1">
    <source>
        <dbReference type="ARBA" id="ARBA00012513"/>
    </source>
</evidence>
<evidence type="ECO:0000256" key="4">
    <source>
        <dbReference type="ARBA" id="ARBA00022777"/>
    </source>
</evidence>
<dbReference type="GO" id="GO:0005524">
    <property type="term" value="F:ATP binding"/>
    <property type="evidence" value="ECO:0007669"/>
    <property type="project" value="UniProtKB-KW"/>
</dbReference>
<dbReference type="InterPro" id="IPR011009">
    <property type="entry name" value="Kinase-like_dom_sf"/>
</dbReference>
<dbReference type="PROSITE" id="PS50011">
    <property type="entry name" value="PROTEIN_KINASE_DOM"/>
    <property type="match status" value="1"/>
</dbReference>
<reference evidence="7" key="1">
    <citation type="journal article" date="2023" name="Mol. Phylogenet. Evol.">
        <title>Genome-scale phylogeny and comparative genomics of the fungal order Sordariales.</title>
        <authorList>
            <person name="Hensen N."/>
            <person name="Bonometti L."/>
            <person name="Westerberg I."/>
            <person name="Brannstrom I.O."/>
            <person name="Guillou S."/>
            <person name="Cros-Aarteil S."/>
            <person name="Calhoun S."/>
            <person name="Haridas S."/>
            <person name="Kuo A."/>
            <person name="Mondo S."/>
            <person name="Pangilinan J."/>
            <person name="Riley R."/>
            <person name="LaButti K."/>
            <person name="Andreopoulos B."/>
            <person name="Lipzen A."/>
            <person name="Chen C."/>
            <person name="Yan M."/>
            <person name="Daum C."/>
            <person name="Ng V."/>
            <person name="Clum A."/>
            <person name="Steindorff A."/>
            <person name="Ohm R.A."/>
            <person name="Martin F."/>
            <person name="Silar P."/>
            <person name="Natvig D.O."/>
            <person name="Lalanne C."/>
            <person name="Gautier V."/>
            <person name="Ament-Velasquez S.L."/>
            <person name="Kruys A."/>
            <person name="Hutchinson M.I."/>
            <person name="Powell A.J."/>
            <person name="Barry K."/>
            <person name="Miller A.N."/>
            <person name="Grigoriev I.V."/>
            <person name="Debuchy R."/>
            <person name="Gladieux P."/>
            <person name="Hiltunen Thoren M."/>
            <person name="Johannesson H."/>
        </authorList>
    </citation>
    <scope>NUCLEOTIDE SEQUENCE</scope>
    <source>
        <strain evidence="7">CBS 314.62</strain>
    </source>
</reference>
<dbReference type="InterPro" id="IPR050660">
    <property type="entry name" value="NEK_Ser/Thr_kinase"/>
</dbReference>
<dbReference type="InterPro" id="IPR000719">
    <property type="entry name" value="Prot_kinase_dom"/>
</dbReference>
<keyword evidence="4 7" id="KW-0418">Kinase</keyword>
<keyword evidence="8" id="KW-1185">Reference proteome</keyword>
<dbReference type="SUPFAM" id="SSF56112">
    <property type="entry name" value="Protein kinase-like (PK-like)"/>
    <property type="match status" value="1"/>
</dbReference>
<feature type="domain" description="Protein kinase" evidence="6">
    <location>
        <begin position="1"/>
        <end position="379"/>
    </location>
</feature>
<dbReference type="SMART" id="SM00220">
    <property type="entry name" value="S_TKc"/>
    <property type="match status" value="1"/>
</dbReference>
<reference evidence="7" key="2">
    <citation type="submission" date="2023-06" db="EMBL/GenBank/DDBJ databases">
        <authorList>
            <consortium name="Lawrence Berkeley National Laboratory"/>
            <person name="Haridas S."/>
            <person name="Hensen N."/>
            <person name="Bonometti L."/>
            <person name="Westerberg I."/>
            <person name="Brannstrom I.O."/>
            <person name="Guillou S."/>
            <person name="Cros-Aarteil S."/>
            <person name="Calhoun S."/>
            <person name="Kuo A."/>
            <person name="Mondo S."/>
            <person name="Pangilinan J."/>
            <person name="Riley R."/>
            <person name="Labutti K."/>
            <person name="Andreopoulos B."/>
            <person name="Lipzen A."/>
            <person name="Chen C."/>
            <person name="Yanf M."/>
            <person name="Daum C."/>
            <person name="Ng V."/>
            <person name="Clum A."/>
            <person name="Steindorff A."/>
            <person name="Ohm R."/>
            <person name="Martin F."/>
            <person name="Silar P."/>
            <person name="Natvig D."/>
            <person name="Lalanne C."/>
            <person name="Gautier V."/>
            <person name="Ament-Velasquez S.L."/>
            <person name="Kruys A."/>
            <person name="Hutchinson M.I."/>
            <person name="Powell A.J."/>
            <person name="Barry K."/>
            <person name="Miller A.N."/>
            <person name="Grigoriev I.V."/>
            <person name="Debuchy R."/>
            <person name="Gladieux P."/>
            <person name="Thoren M.H."/>
            <person name="Johannesson H."/>
        </authorList>
    </citation>
    <scope>NUCLEOTIDE SEQUENCE</scope>
    <source>
        <strain evidence="7">CBS 314.62</strain>
    </source>
</reference>
<evidence type="ECO:0000259" key="6">
    <source>
        <dbReference type="PROSITE" id="PS50011"/>
    </source>
</evidence>
<accession>A0AAE1C870</accession>
<dbReference type="EC" id="2.7.11.1" evidence="1"/>
<proteinExistence type="predicted"/>
<dbReference type="PANTHER" id="PTHR43671">
    <property type="entry name" value="SERINE/THREONINE-PROTEIN KINASE NEK"/>
    <property type="match status" value="1"/>
</dbReference>
<dbReference type="EMBL" id="JAULSO010000005">
    <property type="protein sequence ID" value="KAK3682440.1"/>
    <property type="molecule type" value="Genomic_DNA"/>
</dbReference>
<keyword evidence="3" id="KW-0547">Nucleotide-binding</keyword>
<evidence type="ECO:0000256" key="2">
    <source>
        <dbReference type="ARBA" id="ARBA00022679"/>
    </source>
</evidence>
<dbReference type="GO" id="GO:0004674">
    <property type="term" value="F:protein serine/threonine kinase activity"/>
    <property type="evidence" value="ECO:0007669"/>
    <property type="project" value="UniProtKB-EC"/>
</dbReference>
<dbReference type="PANTHER" id="PTHR43671:SF13">
    <property type="entry name" value="SERINE_THREONINE-PROTEIN KINASE NEK2"/>
    <property type="match status" value="1"/>
</dbReference>
<organism evidence="7 8">
    <name type="scientific">Podospora appendiculata</name>
    <dbReference type="NCBI Taxonomy" id="314037"/>
    <lineage>
        <taxon>Eukaryota</taxon>
        <taxon>Fungi</taxon>
        <taxon>Dikarya</taxon>
        <taxon>Ascomycota</taxon>
        <taxon>Pezizomycotina</taxon>
        <taxon>Sordariomycetes</taxon>
        <taxon>Sordariomycetidae</taxon>
        <taxon>Sordariales</taxon>
        <taxon>Podosporaceae</taxon>
        <taxon>Podospora</taxon>
    </lineage>
</organism>
<name>A0AAE1C870_9PEZI</name>
<keyword evidence="2" id="KW-0808">Transferase</keyword>
<dbReference type="AlphaFoldDB" id="A0AAE1C870"/>